<sequence length="61" mass="7063">MLSYQKIHLSVNTPIVATMIVAAMTARWDGMRKDSRHADDQTSILLQLSRRRIIHLKNEQC</sequence>
<feature type="transmembrane region" description="Helical" evidence="1">
    <location>
        <begin position="6"/>
        <end position="26"/>
    </location>
</feature>
<protein>
    <submittedName>
        <fullName evidence="2">Uncharacterized protein</fullName>
    </submittedName>
</protein>
<accession>A0AAP7TAS5</accession>
<dbReference type="Proteomes" id="UP000180036">
    <property type="component" value="Unassembled WGS sequence"/>
</dbReference>
<dbReference type="AlphaFoldDB" id="A0AAP7TAS5"/>
<comment type="caution">
    <text evidence="2">The sequence shown here is derived from an EMBL/GenBank/DDBJ whole genome shotgun (WGS) entry which is preliminary data.</text>
</comment>
<evidence type="ECO:0000256" key="1">
    <source>
        <dbReference type="SAM" id="Phobius"/>
    </source>
</evidence>
<dbReference type="EMBL" id="MOEA01000003">
    <property type="protein sequence ID" value="OIK20648.1"/>
    <property type="molecule type" value="Genomic_DNA"/>
</dbReference>
<gene>
    <name evidence="2" type="ORF">BKP66_13595</name>
</gene>
<organism evidence="2 3">
    <name type="scientific">Bacillus amyloliquefaciens</name>
    <name type="common">Bacillus velezensis</name>
    <dbReference type="NCBI Taxonomy" id="1390"/>
    <lineage>
        <taxon>Bacteria</taxon>
        <taxon>Bacillati</taxon>
        <taxon>Bacillota</taxon>
        <taxon>Bacilli</taxon>
        <taxon>Bacillales</taxon>
        <taxon>Bacillaceae</taxon>
        <taxon>Bacillus</taxon>
        <taxon>Bacillus amyloliquefaciens group</taxon>
    </lineage>
</organism>
<keyword evidence="1" id="KW-1133">Transmembrane helix</keyword>
<evidence type="ECO:0000313" key="3">
    <source>
        <dbReference type="Proteomes" id="UP000180036"/>
    </source>
</evidence>
<keyword evidence="1" id="KW-0812">Transmembrane</keyword>
<proteinExistence type="predicted"/>
<keyword evidence="1" id="KW-0472">Membrane</keyword>
<reference evidence="2 3" key="1">
    <citation type="submission" date="2016-10" db="EMBL/GenBank/DDBJ databases">
        <authorList>
            <person name="Marach S."/>
            <person name="Prathuangwong S."/>
            <person name="Takikawa Y."/>
            <person name="Dohra H."/>
        </authorList>
    </citation>
    <scope>NUCLEOTIDE SEQUENCE [LARGE SCALE GENOMIC DNA]</scope>
    <source>
        <strain evidence="2 3">K2</strain>
    </source>
</reference>
<evidence type="ECO:0000313" key="2">
    <source>
        <dbReference type="EMBL" id="OIK20648.1"/>
    </source>
</evidence>
<name>A0AAP7TAS5_BACAM</name>